<comment type="similarity">
    <text evidence="1">Belongs to the small G protein signaling modulator family.</text>
</comment>
<evidence type="ECO:0000259" key="5">
    <source>
        <dbReference type="PROSITE" id="PS50002"/>
    </source>
</evidence>
<dbReference type="SUPFAM" id="SSF50044">
    <property type="entry name" value="SH3-domain"/>
    <property type="match status" value="1"/>
</dbReference>
<dbReference type="SMART" id="SM00164">
    <property type="entry name" value="TBC"/>
    <property type="match status" value="1"/>
</dbReference>
<keyword evidence="2 4" id="KW-0728">SH3 domain</keyword>
<dbReference type="SMART" id="SM00326">
    <property type="entry name" value="SH3"/>
    <property type="match status" value="1"/>
</dbReference>
<sequence length="814" mass="93823">MAKYKKGSNAKYADSVADDDYLDIIDAEEKDGDDLPVVVSTFPLNGKPFSAINRRILPKYFDEPHELFDEFGFRIDKNQNQTNEENPPMENSQYRMKWLAHIQFTHEQVEEELTWRKVKVERMLDLKLNNMVNEEGIPHSLRPFLWPRFCGATLKRQCSVCTYAEIVEKCENEPSTADSQIEKDLLRTMPNNVCFVKIDSPGVQTLRRVLKTLAYMYPDLGYCQGMGQIVASLLLVCSEETTFWVMCSLIEDILPPNYFSHSLLGLRADEKVVRQLMSVHMPDVCELIKESNVDISLIIVNWLLTLFSSVFPMRILFRIWDILFLNGGITSFRVIISMLKINEEKILDRIDLDNSCGEVFNILSQLPSTITDVQHLIEVMISFEYSITHDLIKGLRKKYLSMLMTDNGMIFQSQADTNLPKMKVHKRQLTKSKTILQNIFQSAEENEENDPKTKNIRQTEIVVDLRNAILQICKHFATCSEAHETEILVQADYSPESHENDRENFLKARREGRKRAKALLDFQRQEEDELGFNKNDIITIVSETDEHCWVGEINGCRGWFPAKFVEVIDERGKNYCINGDEAVDSKISDLVRGPLAMAFRRIMFHGIRESSRMISSFVSHPWPFIESLSVSLVENHNSKVNSRLSLCDAFKLDQDGKVLSPEELLYRAVQDINFSHNAANAQLDVKLRSLLAYALNEQCLHLWFEIFCDSSKQDDIRKRYYHSSSFIRTPAWKHIKCELRLLAQCAFNLNVDSEIAIDEIEKSSSANGIGRIRLMSTKKAQEHAKKSNGTVAKQPLKEGVRDMLIKHHLFSWDL</sequence>
<evidence type="ECO:0000256" key="1">
    <source>
        <dbReference type="ARBA" id="ARBA00006296"/>
    </source>
</evidence>
<protein>
    <recommendedName>
        <fullName evidence="3">RUN and TBC1 domain-containing protein 3</fullName>
    </recommendedName>
</protein>
<dbReference type="SUPFAM" id="SSF47923">
    <property type="entry name" value="Ypt/Rab-GAP domain of gyp1p"/>
    <property type="match status" value="2"/>
</dbReference>
<dbReference type="PANTHER" id="PTHR47219:SF13">
    <property type="entry name" value="RUN AND TBC1 DOMAIN-CONTAINING PROTEIN 3"/>
    <property type="match status" value="1"/>
</dbReference>
<dbReference type="GO" id="GO:0005096">
    <property type="term" value="F:GTPase activator activity"/>
    <property type="evidence" value="ECO:0007669"/>
    <property type="project" value="TreeGrafter"/>
</dbReference>
<evidence type="ECO:0000259" key="7">
    <source>
        <dbReference type="PROSITE" id="PS50826"/>
    </source>
</evidence>
<evidence type="ECO:0000259" key="6">
    <source>
        <dbReference type="PROSITE" id="PS50086"/>
    </source>
</evidence>
<dbReference type="PROSITE" id="PS50826">
    <property type="entry name" value="RUN"/>
    <property type="match status" value="1"/>
</dbReference>
<dbReference type="PANTHER" id="PTHR47219">
    <property type="entry name" value="RAB GTPASE-ACTIVATING PROTEIN 1-LIKE"/>
    <property type="match status" value="1"/>
</dbReference>
<dbReference type="InterPro" id="IPR000195">
    <property type="entry name" value="Rab-GAP-TBC_dom"/>
</dbReference>
<dbReference type="PROSITE" id="PS50002">
    <property type="entry name" value="SH3"/>
    <property type="match status" value="1"/>
</dbReference>
<dbReference type="InterPro" id="IPR036028">
    <property type="entry name" value="SH3-like_dom_sf"/>
</dbReference>
<dbReference type="WBParaSite" id="ACRNAN_scaffold309.g29729.t1">
    <property type="protein sequence ID" value="ACRNAN_scaffold309.g29729.t1"/>
    <property type="gene ID" value="ACRNAN_scaffold309.g29729"/>
</dbReference>
<dbReference type="Pfam" id="PF00018">
    <property type="entry name" value="SH3_1"/>
    <property type="match status" value="1"/>
</dbReference>
<name>A0A914DMI9_9BILA</name>
<evidence type="ECO:0000256" key="3">
    <source>
        <dbReference type="ARBA" id="ARBA00030864"/>
    </source>
</evidence>
<dbReference type="InterPro" id="IPR004012">
    <property type="entry name" value="Run_dom"/>
</dbReference>
<dbReference type="Gene3D" id="1.20.58.900">
    <property type="match status" value="1"/>
</dbReference>
<dbReference type="AlphaFoldDB" id="A0A914DMI9"/>
<evidence type="ECO:0000313" key="8">
    <source>
        <dbReference type="Proteomes" id="UP000887540"/>
    </source>
</evidence>
<evidence type="ECO:0000256" key="4">
    <source>
        <dbReference type="PROSITE-ProRule" id="PRU00192"/>
    </source>
</evidence>
<dbReference type="SMART" id="SM00593">
    <property type="entry name" value="RUN"/>
    <property type="match status" value="1"/>
</dbReference>
<dbReference type="Pfam" id="PF00566">
    <property type="entry name" value="RabGAP-TBC"/>
    <property type="match status" value="1"/>
</dbReference>
<dbReference type="InterPro" id="IPR050302">
    <property type="entry name" value="Rab_GAP_TBC_domain"/>
</dbReference>
<dbReference type="InterPro" id="IPR001452">
    <property type="entry name" value="SH3_domain"/>
</dbReference>
<accession>A0A914DMI9</accession>
<feature type="domain" description="RUN" evidence="7">
    <location>
        <begin position="586"/>
        <end position="754"/>
    </location>
</feature>
<proteinExistence type="inferred from homology"/>
<keyword evidence="8" id="KW-1185">Reference proteome</keyword>
<dbReference type="PROSITE" id="PS50086">
    <property type="entry name" value="TBC_RABGAP"/>
    <property type="match status" value="1"/>
</dbReference>
<dbReference type="Gene3D" id="1.10.8.270">
    <property type="entry name" value="putative rabgap domain of human tbc1 domain family member 14 like domains"/>
    <property type="match status" value="1"/>
</dbReference>
<organism evidence="8 9">
    <name type="scientific">Acrobeloides nanus</name>
    <dbReference type="NCBI Taxonomy" id="290746"/>
    <lineage>
        <taxon>Eukaryota</taxon>
        <taxon>Metazoa</taxon>
        <taxon>Ecdysozoa</taxon>
        <taxon>Nematoda</taxon>
        <taxon>Chromadorea</taxon>
        <taxon>Rhabditida</taxon>
        <taxon>Tylenchina</taxon>
        <taxon>Cephalobomorpha</taxon>
        <taxon>Cephaloboidea</taxon>
        <taxon>Cephalobidae</taxon>
        <taxon>Acrobeloides</taxon>
    </lineage>
</organism>
<dbReference type="SUPFAM" id="SSF140741">
    <property type="entry name" value="RUN domain-like"/>
    <property type="match status" value="1"/>
</dbReference>
<dbReference type="Proteomes" id="UP000887540">
    <property type="component" value="Unplaced"/>
</dbReference>
<dbReference type="FunFam" id="2.30.30.40:FF:000115">
    <property type="entry name" value="Small G protein signaling modulator 3 homolog"/>
    <property type="match status" value="1"/>
</dbReference>
<feature type="domain" description="SH3" evidence="5">
    <location>
        <begin position="511"/>
        <end position="570"/>
    </location>
</feature>
<evidence type="ECO:0000256" key="2">
    <source>
        <dbReference type="ARBA" id="ARBA00022443"/>
    </source>
</evidence>
<dbReference type="Pfam" id="PF02759">
    <property type="entry name" value="RUN"/>
    <property type="match status" value="1"/>
</dbReference>
<dbReference type="Gene3D" id="2.30.30.40">
    <property type="entry name" value="SH3 Domains"/>
    <property type="match status" value="1"/>
</dbReference>
<feature type="domain" description="Rab-GAP TBC" evidence="6">
    <location>
        <begin position="136"/>
        <end position="327"/>
    </location>
</feature>
<dbReference type="Gene3D" id="1.10.472.80">
    <property type="entry name" value="Ypt/Rab-GAP domain of gyp1p, domain 3"/>
    <property type="match status" value="1"/>
</dbReference>
<reference evidence="9" key="1">
    <citation type="submission" date="2022-11" db="UniProtKB">
        <authorList>
            <consortium name="WormBaseParasite"/>
        </authorList>
    </citation>
    <scope>IDENTIFICATION</scope>
</reference>
<dbReference type="GO" id="GO:0031267">
    <property type="term" value="F:small GTPase binding"/>
    <property type="evidence" value="ECO:0007669"/>
    <property type="project" value="TreeGrafter"/>
</dbReference>
<dbReference type="FunFam" id="1.10.8.270:FF:000026">
    <property type="entry name" value="TBC (Tre-2/Bub2/Cdc16) domain family"/>
    <property type="match status" value="1"/>
</dbReference>
<evidence type="ECO:0000313" key="9">
    <source>
        <dbReference type="WBParaSite" id="ACRNAN_scaffold309.g29729.t1"/>
    </source>
</evidence>
<dbReference type="InterPro" id="IPR037213">
    <property type="entry name" value="Run_dom_sf"/>
</dbReference>
<dbReference type="InterPro" id="IPR035969">
    <property type="entry name" value="Rab-GAP_TBC_sf"/>
</dbReference>